<dbReference type="Gene3D" id="1.10.1740.10">
    <property type="match status" value="1"/>
</dbReference>
<evidence type="ECO:0000256" key="3">
    <source>
        <dbReference type="ARBA" id="ARBA00023082"/>
    </source>
</evidence>
<dbReference type="eggNOG" id="COG1595">
    <property type="taxonomic scope" value="Bacteria"/>
</dbReference>
<accession>I0WGN2</accession>
<dbReference type="InterPro" id="IPR036388">
    <property type="entry name" value="WH-like_DNA-bd_sf"/>
</dbReference>
<feature type="domain" description="RNA polymerase sigma factor 70 region 4 type 2" evidence="6">
    <location>
        <begin position="97"/>
        <end position="147"/>
    </location>
</feature>
<dbReference type="InterPro" id="IPR014284">
    <property type="entry name" value="RNA_pol_sigma-70_dom"/>
</dbReference>
<keyword evidence="4" id="KW-0804">Transcription</keyword>
<dbReference type="InterPro" id="IPR007627">
    <property type="entry name" value="RNA_pol_sigma70_r2"/>
</dbReference>
<name>I0WGN2_9FLAO</name>
<dbReference type="RefSeq" id="WP_008238079.1">
    <property type="nucleotide sequence ID" value="NZ_AJJU01000004.1"/>
</dbReference>
<dbReference type="Pfam" id="PF04542">
    <property type="entry name" value="Sigma70_r2"/>
    <property type="match status" value="1"/>
</dbReference>
<evidence type="ECO:0000259" key="5">
    <source>
        <dbReference type="Pfam" id="PF04542"/>
    </source>
</evidence>
<dbReference type="PANTHER" id="PTHR43133">
    <property type="entry name" value="RNA POLYMERASE ECF-TYPE SIGMA FACTO"/>
    <property type="match status" value="1"/>
</dbReference>
<evidence type="ECO:0000256" key="4">
    <source>
        <dbReference type="ARBA" id="ARBA00023163"/>
    </source>
</evidence>
<dbReference type="SUPFAM" id="SSF88659">
    <property type="entry name" value="Sigma3 and sigma4 domains of RNA polymerase sigma factors"/>
    <property type="match status" value="1"/>
</dbReference>
<evidence type="ECO:0000259" key="6">
    <source>
        <dbReference type="Pfam" id="PF08281"/>
    </source>
</evidence>
<sequence length="180" mass="20805">MNTIAIWNLYAIDVERFILSKVQDECVSKDLLQEVFLRVHVNKHRLKESDKVKSWLFSIARNIVVDYYRKKRVLQVVDQMEVTEEPLINQVHTEVECLKGIINVLPPKYKVAVQMADLEGKKQQEIADSLGISLPAVKSRILRARKMIVEGFMDCCDFKLNSQGKLVGEVKERELCKVCQ</sequence>
<dbReference type="InterPro" id="IPR013325">
    <property type="entry name" value="RNA_pol_sigma_r2"/>
</dbReference>
<dbReference type="GO" id="GO:0003677">
    <property type="term" value="F:DNA binding"/>
    <property type="evidence" value="ECO:0007669"/>
    <property type="project" value="InterPro"/>
</dbReference>
<evidence type="ECO:0000313" key="8">
    <source>
        <dbReference type="Proteomes" id="UP000005938"/>
    </source>
</evidence>
<dbReference type="GO" id="GO:0016987">
    <property type="term" value="F:sigma factor activity"/>
    <property type="evidence" value="ECO:0007669"/>
    <property type="project" value="UniProtKB-KW"/>
</dbReference>
<keyword evidence="8" id="KW-1185">Reference proteome</keyword>
<comment type="similarity">
    <text evidence="1">Belongs to the sigma-70 factor family. ECF subfamily.</text>
</comment>
<feature type="domain" description="RNA polymerase sigma-70 region 2" evidence="5">
    <location>
        <begin position="10"/>
        <end position="72"/>
    </location>
</feature>
<dbReference type="CDD" id="cd06171">
    <property type="entry name" value="Sigma70_r4"/>
    <property type="match status" value="1"/>
</dbReference>
<dbReference type="Gene3D" id="1.10.10.10">
    <property type="entry name" value="Winged helix-like DNA-binding domain superfamily/Winged helix DNA-binding domain"/>
    <property type="match status" value="1"/>
</dbReference>
<dbReference type="InterPro" id="IPR013249">
    <property type="entry name" value="RNA_pol_sigma70_r4_t2"/>
</dbReference>
<evidence type="ECO:0000313" key="7">
    <source>
        <dbReference type="EMBL" id="EID75548.1"/>
    </source>
</evidence>
<dbReference type="EMBL" id="AJJU01000004">
    <property type="protein sequence ID" value="EID75548.1"/>
    <property type="molecule type" value="Genomic_DNA"/>
</dbReference>
<dbReference type="AlphaFoldDB" id="I0WGN2"/>
<dbReference type="STRING" id="946077.W5A_05018"/>
<dbReference type="Proteomes" id="UP000005938">
    <property type="component" value="Unassembled WGS sequence"/>
</dbReference>
<protein>
    <submittedName>
        <fullName evidence="7">RNA polymerase sigma factor SigZ</fullName>
    </submittedName>
</protein>
<keyword evidence="2" id="KW-0805">Transcription regulation</keyword>
<dbReference type="InterPro" id="IPR013324">
    <property type="entry name" value="RNA_pol_sigma_r3/r4-like"/>
</dbReference>
<organism evidence="7 8">
    <name type="scientific">Imtechella halotolerans K1</name>
    <dbReference type="NCBI Taxonomy" id="946077"/>
    <lineage>
        <taxon>Bacteria</taxon>
        <taxon>Pseudomonadati</taxon>
        <taxon>Bacteroidota</taxon>
        <taxon>Flavobacteriia</taxon>
        <taxon>Flavobacteriales</taxon>
        <taxon>Flavobacteriaceae</taxon>
        <taxon>Imtechella</taxon>
    </lineage>
</organism>
<gene>
    <name evidence="7" type="ORF">W5A_05018</name>
</gene>
<evidence type="ECO:0000256" key="2">
    <source>
        <dbReference type="ARBA" id="ARBA00023015"/>
    </source>
</evidence>
<dbReference type="InterPro" id="IPR039425">
    <property type="entry name" value="RNA_pol_sigma-70-like"/>
</dbReference>
<dbReference type="GO" id="GO:0006352">
    <property type="term" value="P:DNA-templated transcription initiation"/>
    <property type="evidence" value="ECO:0007669"/>
    <property type="project" value="InterPro"/>
</dbReference>
<dbReference type="OrthoDB" id="9795666at2"/>
<comment type="caution">
    <text evidence="7">The sequence shown here is derived from an EMBL/GenBank/DDBJ whole genome shotgun (WGS) entry which is preliminary data.</text>
</comment>
<keyword evidence="3" id="KW-0731">Sigma factor</keyword>
<evidence type="ECO:0000256" key="1">
    <source>
        <dbReference type="ARBA" id="ARBA00010641"/>
    </source>
</evidence>
<dbReference type="PANTHER" id="PTHR43133:SF62">
    <property type="entry name" value="RNA POLYMERASE SIGMA FACTOR SIGZ"/>
    <property type="match status" value="1"/>
</dbReference>
<proteinExistence type="inferred from homology"/>
<dbReference type="SUPFAM" id="SSF88946">
    <property type="entry name" value="Sigma2 domain of RNA polymerase sigma factors"/>
    <property type="match status" value="1"/>
</dbReference>
<dbReference type="Pfam" id="PF08281">
    <property type="entry name" value="Sigma70_r4_2"/>
    <property type="match status" value="1"/>
</dbReference>
<reference evidence="7 8" key="1">
    <citation type="journal article" date="2012" name="J. Bacteriol.">
        <title>Genome Sequence of the Halotolerant Bacterium Imtechella halotolerans K1T.</title>
        <authorList>
            <person name="Kumar S."/>
            <person name="Vikram S."/>
            <person name="Subramanian S."/>
            <person name="Raghava G.P."/>
            <person name="Pinnaka A.K."/>
        </authorList>
    </citation>
    <scope>NUCLEOTIDE SEQUENCE [LARGE SCALE GENOMIC DNA]</scope>
    <source>
        <strain evidence="7 8">K1</strain>
    </source>
</reference>
<dbReference type="NCBIfam" id="TIGR02937">
    <property type="entry name" value="sigma70-ECF"/>
    <property type="match status" value="1"/>
</dbReference>